<evidence type="ECO:0000256" key="1">
    <source>
        <dbReference type="SAM" id="Phobius"/>
    </source>
</evidence>
<keyword evidence="3" id="KW-1185">Reference proteome</keyword>
<dbReference type="AlphaFoldDB" id="A0A256FNE4"/>
<keyword evidence="1" id="KW-0812">Transmembrane</keyword>
<proteinExistence type="predicted"/>
<dbReference type="EMBL" id="NNRL01000151">
    <property type="protein sequence ID" value="OYR16280.1"/>
    <property type="molecule type" value="Genomic_DNA"/>
</dbReference>
<accession>A0A256FNE4</accession>
<gene>
    <name evidence="2" type="ORF">CEV33_4288</name>
</gene>
<protein>
    <submittedName>
        <fullName evidence="2">Uncharacterized protein</fullName>
    </submittedName>
</protein>
<keyword evidence="1" id="KW-0472">Membrane</keyword>
<evidence type="ECO:0000313" key="2">
    <source>
        <dbReference type="EMBL" id="OYR16280.1"/>
    </source>
</evidence>
<reference evidence="2 3" key="1">
    <citation type="submission" date="2017-07" db="EMBL/GenBank/DDBJ databases">
        <title>Phylogenetic study on the rhizospheric bacterium Ochrobactrum sp. A44.</title>
        <authorList>
            <person name="Krzyzanowska D.M."/>
            <person name="Ossowicki A."/>
            <person name="Rajewska M."/>
            <person name="Maciag T."/>
            <person name="Kaczynski Z."/>
            <person name="Czerwicka M."/>
            <person name="Jafra S."/>
        </authorList>
    </citation>
    <scope>NUCLEOTIDE SEQUENCE [LARGE SCALE GENOMIC DNA]</scope>
    <source>
        <strain evidence="2 3">OgA9a</strain>
    </source>
</reference>
<organism evidence="2 3">
    <name type="scientific">Brucella grignonensis</name>
    <dbReference type="NCBI Taxonomy" id="94627"/>
    <lineage>
        <taxon>Bacteria</taxon>
        <taxon>Pseudomonadati</taxon>
        <taxon>Pseudomonadota</taxon>
        <taxon>Alphaproteobacteria</taxon>
        <taxon>Hyphomicrobiales</taxon>
        <taxon>Brucellaceae</taxon>
        <taxon>Brucella/Ochrobactrum group</taxon>
        <taxon>Brucella</taxon>
    </lineage>
</organism>
<keyword evidence="1" id="KW-1133">Transmembrane helix</keyword>
<name>A0A256FNE4_9HYPH</name>
<comment type="caution">
    <text evidence="2">The sequence shown here is derived from an EMBL/GenBank/DDBJ whole genome shotgun (WGS) entry which is preliminary data.</text>
</comment>
<dbReference type="Proteomes" id="UP000216478">
    <property type="component" value="Unassembled WGS sequence"/>
</dbReference>
<evidence type="ECO:0000313" key="3">
    <source>
        <dbReference type="Proteomes" id="UP000216478"/>
    </source>
</evidence>
<sequence>MPLRARQSPPTRIFGVVLVAIGVIVMQGPSLWRGATTIVAATGSK</sequence>
<feature type="transmembrane region" description="Helical" evidence="1">
    <location>
        <begin position="12"/>
        <end position="32"/>
    </location>
</feature>